<feature type="region of interest" description="Disordered" evidence="5">
    <location>
        <begin position="379"/>
        <end position="425"/>
    </location>
</feature>
<dbReference type="InterPro" id="IPR000571">
    <property type="entry name" value="Znf_CCCH"/>
</dbReference>
<dbReference type="AlphaFoldDB" id="A0A4Y7TGD2"/>
<dbReference type="OrthoDB" id="410307at2759"/>
<evidence type="ECO:0000256" key="5">
    <source>
        <dbReference type="SAM" id="MobiDB-lite"/>
    </source>
</evidence>
<proteinExistence type="predicted"/>
<feature type="region of interest" description="Disordered" evidence="5">
    <location>
        <begin position="17"/>
        <end position="48"/>
    </location>
</feature>
<dbReference type="SMART" id="SM00356">
    <property type="entry name" value="ZnF_C3H1"/>
    <property type="match status" value="3"/>
</dbReference>
<gene>
    <name evidence="7" type="ORF">FA13DRAFT_1763585</name>
</gene>
<feature type="domain" description="C3H1-type" evidence="6">
    <location>
        <begin position="227"/>
        <end position="255"/>
    </location>
</feature>
<dbReference type="EMBL" id="QPFP01000013">
    <property type="protein sequence ID" value="TEB32988.1"/>
    <property type="molecule type" value="Genomic_DNA"/>
</dbReference>
<feature type="region of interest" description="Disordered" evidence="5">
    <location>
        <begin position="189"/>
        <end position="212"/>
    </location>
</feature>
<dbReference type="STRING" id="71717.A0A4Y7TGD2"/>
<dbReference type="Proteomes" id="UP000298030">
    <property type="component" value="Unassembled WGS sequence"/>
</dbReference>
<dbReference type="GO" id="GO:0005634">
    <property type="term" value="C:nucleus"/>
    <property type="evidence" value="ECO:0007669"/>
    <property type="project" value="TreeGrafter"/>
</dbReference>
<keyword evidence="8" id="KW-1185">Reference proteome</keyword>
<reference evidence="7 8" key="1">
    <citation type="journal article" date="2019" name="Nat. Ecol. Evol.">
        <title>Megaphylogeny resolves global patterns of mushroom evolution.</title>
        <authorList>
            <person name="Varga T."/>
            <person name="Krizsan K."/>
            <person name="Foldi C."/>
            <person name="Dima B."/>
            <person name="Sanchez-Garcia M."/>
            <person name="Sanchez-Ramirez S."/>
            <person name="Szollosi G.J."/>
            <person name="Szarkandi J.G."/>
            <person name="Papp V."/>
            <person name="Albert L."/>
            <person name="Andreopoulos W."/>
            <person name="Angelini C."/>
            <person name="Antonin V."/>
            <person name="Barry K.W."/>
            <person name="Bougher N.L."/>
            <person name="Buchanan P."/>
            <person name="Buyck B."/>
            <person name="Bense V."/>
            <person name="Catcheside P."/>
            <person name="Chovatia M."/>
            <person name="Cooper J."/>
            <person name="Damon W."/>
            <person name="Desjardin D."/>
            <person name="Finy P."/>
            <person name="Geml J."/>
            <person name="Haridas S."/>
            <person name="Hughes K."/>
            <person name="Justo A."/>
            <person name="Karasinski D."/>
            <person name="Kautmanova I."/>
            <person name="Kiss B."/>
            <person name="Kocsube S."/>
            <person name="Kotiranta H."/>
            <person name="LaButti K.M."/>
            <person name="Lechner B.E."/>
            <person name="Liimatainen K."/>
            <person name="Lipzen A."/>
            <person name="Lukacs Z."/>
            <person name="Mihaltcheva S."/>
            <person name="Morgado L.N."/>
            <person name="Niskanen T."/>
            <person name="Noordeloos M.E."/>
            <person name="Ohm R.A."/>
            <person name="Ortiz-Santana B."/>
            <person name="Ovrebo C."/>
            <person name="Racz N."/>
            <person name="Riley R."/>
            <person name="Savchenko A."/>
            <person name="Shiryaev A."/>
            <person name="Soop K."/>
            <person name="Spirin V."/>
            <person name="Szebenyi C."/>
            <person name="Tomsovsky M."/>
            <person name="Tulloss R.E."/>
            <person name="Uehling J."/>
            <person name="Grigoriev I.V."/>
            <person name="Vagvolgyi C."/>
            <person name="Papp T."/>
            <person name="Martin F.M."/>
            <person name="Miettinen O."/>
            <person name="Hibbett D.S."/>
            <person name="Nagy L.G."/>
        </authorList>
    </citation>
    <scope>NUCLEOTIDE SEQUENCE [LARGE SCALE GENOMIC DNA]</scope>
    <source>
        <strain evidence="7 8">FP101781</strain>
    </source>
</reference>
<evidence type="ECO:0000259" key="6">
    <source>
        <dbReference type="PROSITE" id="PS50103"/>
    </source>
</evidence>
<name>A0A4Y7TGD2_COPMI</name>
<feature type="region of interest" description="Disordered" evidence="5">
    <location>
        <begin position="67"/>
        <end position="92"/>
    </location>
</feature>
<feature type="compositionally biased region" description="Polar residues" evidence="5">
    <location>
        <begin position="17"/>
        <end position="34"/>
    </location>
</feature>
<dbReference type="GO" id="GO:0008270">
    <property type="term" value="F:zinc ion binding"/>
    <property type="evidence" value="ECO:0007669"/>
    <property type="project" value="UniProtKB-KW"/>
</dbReference>
<dbReference type="PROSITE" id="PS50103">
    <property type="entry name" value="ZF_C3H1"/>
    <property type="match status" value="3"/>
</dbReference>
<evidence type="ECO:0000256" key="4">
    <source>
        <dbReference type="PROSITE-ProRule" id="PRU00723"/>
    </source>
</evidence>
<dbReference type="InterPro" id="IPR036855">
    <property type="entry name" value="Znf_CCCH_sf"/>
</dbReference>
<evidence type="ECO:0000256" key="2">
    <source>
        <dbReference type="ARBA" id="ARBA00022771"/>
    </source>
</evidence>
<dbReference type="PANTHER" id="PTHR46156">
    <property type="entry name" value="CCCH ZINGC FINGER"/>
    <property type="match status" value="1"/>
</dbReference>
<sequence length="425" mass="45705">MASEADIRDEIARLTASINQHKSSTTNSAYTSAPSARGRGGYRGGRGHNSYYGSGSTYRMNNKYVRPGHEVSSSITTQPAPENSKSVATGSGSSTATIAVASISSTPSGKTIQGIVDSMTDIGLGSNAAARSSSSKAVNLEGTRDVLIGGVAFESSARSLVRKDLAKSKPSTAKQPSTSFPYVRKAGHMISSSRSYKSKARRGRGRNMTLDNTRKPWSERMEMKRRKYLNKPCPRFTTTGTCNRGLTCMYQHDPSKIAICWNFLQGNCTSTAETCNLSHDPTPSERLSGRCTRIGCKREGVCRDFAVLGYCERGYDCDKQHNGTCGTKGANRGRKAAAASAAAMDMSKTDSNSGLPPGVVTDLEPSVVEAPAIFAEDGRMGDEFISLTFHESEEEEESSEEDDAEDAEEEGEEEEDDEDEDEASS</sequence>
<feature type="domain" description="C3H1-type" evidence="6">
    <location>
        <begin position="259"/>
        <end position="282"/>
    </location>
</feature>
<feature type="zinc finger region" description="C3H1-type" evidence="4">
    <location>
        <begin position="227"/>
        <end position="255"/>
    </location>
</feature>
<keyword evidence="2 4" id="KW-0863">Zinc-finger</keyword>
<feature type="region of interest" description="Disordered" evidence="5">
    <location>
        <begin position="341"/>
        <end position="362"/>
    </location>
</feature>
<dbReference type="Gene3D" id="4.10.1000.10">
    <property type="entry name" value="Zinc finger, CCCH-type"/>
    <property type="match status" value="1"/>
</dbReference>
<keyword evidence="3 4" id="KW-0862">Zinc</keyword>
<feature type="compositionally biased region" description="Acidic residues" evidence="5">
    <location>
        <begin position="392"/>
        <end position="425"/>
    </location>
</feature>
<organism evidence="7 8">
    <name type="scientific">Coprinellus micaceus</name>
    <name type="common">Glistening ink-cap mushroom</name>
    <name type="synonym">Coprinus micaceus</name>
    <dbReference type="NCBI Taxonomy" id="71717"/>
    <lineage>
        <taxon>Eukaryota</taxon>
        <taxon>Fungi</taxon>
        <taxon>Dikarya</taxon>
        <taxon>Basidiomycota</taxon>
        <taxon>Agaricomycotina</taxon>
        <taxon>Agaricomycetes</taxon>
        <taxon>Agaricomycetidae</taxon>
        <taxon>Agaricales</taxon>
        <taxon>Agaricineae</taxon>
        <taxon>Psathyrellaceae</taxon>
        <taxon>Coprinellus</taxon>
    </lineage>
</organism>
<feature type="compositionally biased region" description="Polar residues" evidence="5">
    <location>
        <begin position="71"/>
        <end position="85"/>
    </location>
</feature>
<evidence type="ECO:0000313" key="8">
    <source>
        <dbReference type="Proteomes" id="UP000298030"/>
    </source>
</evidence>
<feature type="zinc finger region" description="C3H1-type" evidence="4">
    <location>
        <begin position="259"/>
        <end position="282"/>
    </location>
</feature>
<evidence type="ECO:0000256" key="3">
    <source>
        <dbReference type="ARBA" id="ARBA00022833"/>
    </source>
</evidence>
<dbReference type="PANTHER" id="PTHR46156:SF1">
    <property type="entry name" value="ZINC FINGER CCCH DOMAIN-CONTAINING PROTEIN 3"/>
    <property type="match status" value="1"/>
</dbReference>
<evidence type="ECO:0000256" key="1">
    <source>
        <dbReference type="ARBA" id="ARBA00022723"/>
    </source>
</evidence>
<feature type="domain" description="C3H1-type" evidence="6">
    <location>
        <begin position="297"/>
        <end position="324"/>
    </location>
</feature>
<evidence type="ECO:0000313" key="7">
    <source>
        <dbReference type="EMBL" id="TEB32988.1"/>
    </source>
</evidence>
<dbReference type="SUPFAM" id="SSF90229">
    <property type="entry name" value="CCCH zinc finger"/>
    <property type="match status" value="2"/>
</dbReference>
<accession>A0A4Y7TGD2</accession>
<feature type="compositionally biased region" description="Basic residues" evidence="5">
    <location>
        <begin position="196"/>
        <end position="205"/>
    </location>
</feature>
<comment type="caution">
    <text evidence="7">The sequence shown here is derived from an EMBL/GenBank/DDBJ whole genome shotgun (WGS) entry which is preliminary data.</text>
</comment>
<protein>
    <recommendedName>
        <fullName evidence="6">C3H1-type domain-containing protein</fullName>
    </recommendedName>
</protein>
<keyword evidence="1 4" id="KW-0479">Metal-binding</keyword>
<feature type="zinc finger region" description="C3H1-type" evidence="4">
    <location>
        <begin position="297"/>
        <end position="324"/>
    </location>
</feature>